<accession>A0A814RPF7</accession>
<protein>
    <submittedName>
        <fullName evidence="2">Uncharacterized protein</fullName>
    </submittedName>
</protein>
<organism evidence="2 3">
    <name type="scientific">Adineta ricciae</name>
    <name type="common">Rotifer</name>
    <dbReference type="NCBI Taxonomy" id="249248"/>
    <lineage>
        <taxon>Eukaryota</taxon>
        <taxon>Metazoa</taxon>
        <taxon>Spiralia</taxon>
        <taxon>Gnathifera</taxon>
        <taxon>Rotifera</taxon>
        <taxon>Eurotatoria</taxon>
        <taxon>Bdelloidea</taxon>
        <taxon>Adinetida</taxon>
        <taxon>Adinetidae</taxon>
        <taxon>Adineta</taxon>
    </lineage>
</organism>
<keyword evidence="3" id="KW-1185">Reference proteome</keyword>
<feature type="signal peptide" evidence="1">
    <location>
        <begin position="1"/>
        <end position="17"/>
    </location>
</feature>
<evidence type="ECO:0000313" key="3">
    <source>
        <dbReference type="Proteomes" id="UP000663828"/>
    </source>
</evidence>
<feature type="chain" id="PRO_5032982964" evidence="1">
    <location>
        <begin position="18"/>
        <end position="510"/>
    </location>
</feature>
<dbReference type="AlphaFoldDB" id="A0A814RPF7"/>
<comment type="caution">
    <text evidence="2">The sequence shown here is derived from an EMBL/GenBank/DDBJ whole genome shotgun (WGS) entry which is preliminary data.</text>
</comment>
<sequence>MLFFLFITFHILYSSSARISGYDCPGGVNTFDYVISASHMPEQLNNCTLKTDMVLCGMTILLQKNRDSTQIIVNCADDPWVTPNNHALDISVGVEYENSILHWEKVIIYTCVTNECNSYSEIKRVLNALTVTDTLDQITNMIIPQKPFQSKWCDRRSNATFGKCDTTIPDTDCRRCSLGAEINQTGTEVCATCRTGDDEKYYLSRSTIFNMTERTRTDIWQIECQSDQCNSQSNGERIKQNTRVDFDFAKFFNNGYVFSSILSMEMTLDNLPSVLNNCSIVNTSDTCLIDLVWGRDPDKSQIGLSARQPERKAYVEHTLITSVSLENQNSVYTFAKGLSYTCSTDNCNSLSTLKLILSSLIFNDNLDDIKDLLRKEETVVGFGCQIRKNMTDSECNTEMPATSCYVCSFQGKGTGQDMEYCSNCWTSELSETLMSYEVDFNITERSLTDHWSLECQFRNCNIIENGNLIRRKVSATFDFAKFLGDTNKSNVLTSASRLFLLFFVILIKNL</sequence>
<reference evidence="2" key="1">
    <citation type="submission" date="2021-02" db="EMBL/GenBank/DDBJ databases">
        <authorList>
            <person name="Nowell W R."/>
        </authorList>
    </citation>
    <scope>NUCLEOTIDE SEQUENCE</scope>
</reference>
<name>A0A814RPF7_ADIRI</name>
<keyword evidence="1" id="KW-0732">Signal</keyword>
<dbReference type="EMBL" id="CAJNOR010001402">
    <property type="protein sequence ID" value="CAF1136795.1"/>
    <property type="molecule type" value="Genomic_DNA"/>
</dbReference>
<evidence type="ECO:0000256" key="1">
    <source>
        <dbReference type="SAM" id="SignalP"/>
    </source>
</evidence>
<evidence type="ECO:0000313" key="2">
    <source>
        <dbReference type="EMBL" id="CAF1136795.1"/>
    </source>
</evidence>
<proteinExistence type="predicted"/>
<dbReference type="Proteomes" id="UP000663828">
    <property type="component" value="Unassembled WGS sequence"/>
</dbReference>
<gene>
    <name evidence="2" type="ORF">XAT740_LOCUS20200</name>
</gene>